<evidence type="ECO:0000256" key="9">
    <source>
        <dbReference type="ARBA" id="ARBA00023316"/>
    </source>
</evidence>
<evidence type="ECO:0000313" key="12">
    <source>
        <dbReference type="EMBL" id="OMJ92142.1"/>
    </source>
</evidence>
<evidence type="ECO:0000256" key="10">
    <source>
        <dbReference type="SAM" id="MobiDB-lite"/>
    </source>
</evidence>
<keyword evidence="5" id="KW-0808">Transferase</keyword>
<dbReference type="GO" id="GO:0004100">
    <property type="term" value="F:chitin synthase activity"/>
    <property type="evidence" value="ECO:0007669"/>
    <property type="project" value="UniProtKB-EC"/>
</dbReference>
<feature type="region of interest" description="Disordered" evidence="10">
    <location>
        <begin position="746"/>
        <end position="784"/>
    </location>
</feature>
<keyword evidence="13" id="KW-1185">Reference proteome</keyword>
<dbReference type="Pfam" id="PF01644">
    <property type="entry name" value="Chitin_synth_1"/>
    <property type="match status" value="1"/>
</dbReference>
<keyword evidence="3" id="KW-1003">Cell membrane</keyword>
<feature type="transmembrane region" description="Helical" evidence="11">
    <location>
        <begin position="553"/>
        <end position="572"/>
    </location>
</feature>
<feature type="transmembrane region" description="Helical" evidence="11">
    <location>
        <begin position="600"/>
        <end position="619"/>
    </location>
</feature>
<dbReference type="PANTHER" id="PTHR22914:SF9">
    <property type="entry name" value="CHITIN SYNTHASE 1"/>
    <property type="match status" value="1"/>
</dbReference>
<keyword evidence="6 11" id="KW-0812">Transmembrane</keyword>
<name>A0A1R2CT06_9CILI</name>
<dbReference type="PANTHER" id="PTHR22914">
    <property type="entry name" value="CHITIN SYNTHASE"/>
    <property type="match status" value="1"/>
</dbReference>
<feature type="transmembrane region" description="Helical" evidence="11">
    <location>
        <begin position="459"/>
        <end position="480"/>
    </location>
</feature>
<feature type="transmembrane region" description="Helical" evidence="11">
    <location>
        <begin position="631"/>
        <end position="658"/>
    </location>
</feature>
<dbReference type="GO" id="GO:0005886">
    <property type="term" value="C:plasma membrane"/>
    <property type="evidence" value="ECO:0007669"/>
    <property type="project" value="UniProtKB-SubCell"/>
</dbReference>
<evidence type="ECO:0000256" key="3">
    <source>
        <dbReference type="ARBA" id="ARBA00022475"/>
    </source>
</evidence>
<dbReference type="Proteomes" id="UP000187209">
    <property type="component" value="Unassembled WGS sequence"/>
</dbReference>
<evidence type="ECO:0000256" key="5">
    <source>
        <dbReference type="ARBA" id="ARBA00022679"/>
    </source>
</evidence>
<protein>
    <recommendedName>
        <fullName evidence="2">chitin synthase</fullName>
        <ecNumber evidence="2">2.4.1.16</ecNumber>
    </recommendedName>
</protein>
<dbReference type="EMBL" id="MPUH01000067">
    <property type="protein sequence ID" value="OMJ92142.1"/>
    <property type="molecule type" value="Genomic_DNA"/>
</dbReference>
<proteinExistence type="predicted"/>
<keyword evidence="9" id="KW-0961">Cell wall biogenesis/degradation</keyword>
<comment type="subcellular location">
    <subcellularLocation>
        <location evidence="1">Cell membrane</location>
        <topology evidence="1">Multi-pass membrane protein</topology>
    </subcellularLocation>
</comment>
<comment type="caution">
    <text evidence="12">The sequence shown here is derived from an EMBL/GenBank/DDBJ whole genome shotgun (WGS) entry which is preliminary data.</text>
</comment>
<evidence type="ECO:0000256" key="6">
    <source>
        <dbReference type="ARBA" id="ARBA00022692"/>
    </source>
</evidence>
<dbReference type="AlphaFoldDB" id="A0A1R2CT06"/>
<dbReference type="GO" id="GO:0006031">
    <property type="term" value="P:chitin biosynthetic process"/>
    <property type="evidence" value="ECO:0007669"/>
    <property type="project" value="TreeGrafter"/>
</dbReference>
<evidence type="ECO:0000256" key="8">
    <source>
        <dbReference type="ARBA" id="ARBA00023136"/>
    </source>
</evidence>
<evidence type="ECO:0000256" key="2">
    <source>
        <dbReference type="ARBA" id="ARBA00012543"/>
    </source>
</evidence>
<dbReference type="InterPro" id="IPR029044">
    <property type="entry name" value="Nucleotide-diphossugar_trans"/>
</dbReference>
<dbReference type="EC" id="2.4.1.16" evidence="2"/>
<keyword evidence="7 11" id="KW-1133">Transmembrane helix</keyword>
<accession>A0A1R2CT06</accession>
<feature type="transmembrane region" description="Helical" evidence="11">
    <location>
        <begin position="492"/>
        <end position="512"/>
    </location>
</feature>
<reference evidence="12 13" key="1">
    <citation type="submission" date="2016-11" db="EMBL/GenBank/DDBJ databases">
        <title>The macronuclear genome of Stentor coeruleus: a giant cell with tiny introns.</title>
        <authorList>
            <person name="Slabodnick M."/>
            <person name="Ruby J.G."/>
            <person name="Reiff S.B."/>
            <person name="Swart E.C."/>
            <person name="Gosai S."/>
            <person name="Prabakaran S."/>
            <person name="Witkowska E."/>
            <person name="Larue G.E."/>
            <person name="Fisher S."/>
            <person name="Freeman R.M."/>
            <person name="Gunawardena J."/>
            <person name="Chu W."/>
            <person name="Stover N.A."/>
            <person name="Gregory B.D."/>
            <person name="Nowacki M."/>
            <person name="Derisi J."/>
            <person name="Roy S.W."/>
            <person name="Marshall W.F."/>
            <person name="Sood P."/>
        </authorList>
    </citation>
    <scope>NUCLEOTIDE SEQUENCE [LARGE SCALE GENOMIC DNA]</scope>
    <source>
        <strain evidence="12">WM001</strain>
    </source>
</reference>
<dbReference type="GO" id="GO:0071555">
    <property type="term" value="P:cell wall organization"/>
    <property type="evidence" value="ECO:0007669"/>
    <property type="project" value="UniProtKB-KW"/>
</dbReference>
<evidence type="ECO:0000256" key="4">
    <source>
        <dbReference type="ARBA" id="ARBA00022676"/>
    </source>
</evidence>
<keyword evidence="4" id="KW-0328">Glycosyltransferase</keyword>
<keyword evidence="8 11" id="KW-0472">Membrane</keyword>
<feature type="compositionally biased region" description="Basic residues" evidence="10">
    <location>
        <begin position="774"/>
        <end position="784"/>
    </location>
</feature>
<sequence length="861" mass="99117">MLPNYTALTSEETKTGGVSLATERNISYQVFKLSKIMETRNHNNSTFQALSNTTGLEYIYPDYGFHENVLTNMFYEEGQDTKCKFLIVVAMYNESAEHFTNTMIGVNENLNYFKSAGVDPNEVACIIIVDGMKPFLETYRKQEGFFSQFFDENLIKQRFRTKDILDCKISNQKEYDEFAHCFVQKIVFGSSNYPLNFCFCVKQFNKRKLNTHLWFFGGFCEMIQPTYVMLLDVGTKPLAGSLFYLYEAMVCDNQLAGCCGEIKPMDYNIWKIVVPAQFVEYKFAHMLDKALESVIGYITVLPGAFSAYRWEALQGGPLWDDYFKSICHPELMDAFQSNIYLAEDRVLCLSLISKKGFNYTLRYVRSSVAETDVPDSISILMAQRRRWINGSWFALVDALKRFQKIYHSSHNPIRKCLFTFQMTYYFLNVIYTWFIVGGFCLALIVAVRKNIESYYYKGIGDMLILVYLSIILMIFITSLGVKPRRVEDFYKILSVILGLYQIYTMYLITYFVATLDFADGSKMVAVGISFTILSFAAIIILNCETWLILKGVFHYIFLIPTYVNIFLIYSICNVHDCTWGNRPDALSNDEKNRLEEFEEFRTRWAIIWALCNSGFAYGMGELDKQSTIYSFYFLAAISGSGIGILILRVLGGILFVFIECCKKKLKRDSSLLNANERKKRGSVKIIQAPHVIPPGNFEEDNRQREISNIAKLSRNESSTIIENHQNKAKISTSEEEKGREIFTFKSESPDFGIDPINEKKKKNAKKSKRDDGKRKKKSSKKSARLKFESENIYIPPINIRKEGLGIGNIENGLNASVDSKKSVREVDAELSSRKKFNFEIDKIVEKIDKEFEKNNSPDPEE</sequence>
<organism evidence="12 13">
    <name type="scientific">Stentor coeruleus</name>
    <dbReference type="NCBI Taxonomy" id="5963"/>
    <lineage>
        <taxon>Eukaryota</taxon>
        <taxon>Sar</taxon>
        <taxon>Alveolata</taxon>
        <taxon>Ciliophora</taxon>
        <taxon>Postciliodesmatophora</taxon>
        <taxon>Heterotrichea</taxon>
        <taxon>Heterotrichida</taxon>
        <taxon>Stentoridae</taxon>
        <taxon>Stentor</taxon>
    </lineage>
</organism>
<feature type="transmembrane region" description="Helical" evidence="11">
    <location>
        <begin position="524"/>
        <end position="541"/>
    </location>
</feature>
<evidence type="ECO:0000256" key="1">
    <source>
        <dbReference type="ARBA" id="ARBA00004651"/>
    </source>
</evidence>
<dbReference type="SUPFAM" id="SSF53448">
    <property type="entry name" value="Nucleotide-diphospho-sugar transferases"/>
    <property type="match status" value="1"/>
</dbReference>
<dbReference type="OrthoDB" id="312677at2759"/>
<feature type="transmembrane region" description="Helical" evidence="11">
    <location>
        <begin position="424"/>
        <end position="447"/>
    </location>
</feature>
<evidence type="ECO:0000313" key="13">
    <source>
        <dbReference type="Proteomes" id="UP000187209"/>
    </source>
</evidence>
<evidence type="ECO:0000256" key="7">
    <source>
        <dbReference type="ARBA" id="ARBA00022989"/>
    </source>
</evidence>
<evidence type="ECO:0000256" key="11">
    <source>
        <dbReference type="SAM" id="Phobius"/>
    </source>
</evidence>
<gene>
    <name evidence="12" type="ORF">SteCoe_5130</name>
</gene>
<dbReference type="InterPro" id="IPR004835">
    <property type="entry name" value="Chitin_synth"/>
</dbReference>